<comment type="caution">
    <text evidence="2">The sequence shown here is derived from an EMBL/GenBank/DDBJ whole genome shotgun (WGS) entry which is preliminary data.</text>
</comment>
<sequence length="146" mass="16213">MFSIALGAMLRSFPYMLHFTLGVKDVFTQIAKDVVAHASDRAAVEFHPATALVDKPSFFTPKYQTKGKAVDDEEGEDEAAQAIRMIHNPISYSHRTPASTSCKSFHRAPPAPATTLERSELKDKQRHATQDLGCHFRVSAMWLPKG</sequence>
<proteinExistence type="predicted"/>
<feature type="compositionally biased region" description="Basic and acidic residues" evidence="1">
    <location>
        <begin position="117"/>
        <end position="128"/>
    </location>
</feature>
<dbReference type="Proteomes" id="UP000886595">
    <property type="component" value="Unassembled WGS sequence"/>
</dbReference>
<keyword evidence="3" id="KW-1185">Reference proteome</keyword>
<evidence type="ECO:0000256" key="1">
    <source>
        <dbReference type="SAM" id="MobiDB-lite"/>
    </source>
</evidence>
<protein>
    <submittedName>
        <fullName evidence="2">Uncharacterized protein</fullName>
    </submittedName>
</protein>
<reference evidence="2 3" key="1">
    <citation type="submission" date="2020-02" db="EMBL/GenBank/DDBJ databases">
        <authorList>
            <person name="Ma Q."/>
            <person name="Huang Y."/>
            <person name="Song X."/>
            <person name="Pei D."/>
        </authorList>
    </citation>
    <scope>NUCLEOTIDE SEQUENCE [LARGE SCALE GENOMIC DNA]</scope>
    <source>
        <strain evidence="2">Sxm20200214</strain>
        <tissue evidence="2">Leaf</tissue>
    </source>
</reference>
<feature type="region of interest" description="Disordered" evidence="1">
    <location>
        <begin position="97"/>
        <end position="128"/>
    </location>
</feature>
<evidence type="ECO:0000313" key="2">
    <source>
        <dbReference type="EMBL" id="KAG2294086.1"/>
    </source>
</evidence>
<dbReference type="AlphaFoldDB" id="A0A8X7RTR2"/>
<gene>
    <name evidence="2" type="ORF">Bca52824_040755</name>
</gene>
<organism evidence="2 3">
    <name type="scientific">Brassica carinata</name>
    <name type="common">Ethiopian mustard</name>
    <name type="synonym">Abyssinian cabbage</name>
    <dbReference type="NCBI Taxonomy" id="52824"/>
    <lineage>
        <taxon>Eukaryota</taxon>
        <taxon>Viridiplantae</taxon>
        <taxon>Streptophyta</taxon>
        <taxon>Embryophyta</taxon>
        <taxon>Tracheophyta</taxon>
        <taxon>Spermatophyta</taxon>
        <taxon>Magnoliopsida</taxon>
        <taxon>eudicotyledons</taxon>
        <taxon>Gunneridae</taxon>
        <taxon>Pentapetalae</taxon>
        <taxon>rosids</taxon>
        <taxon>malvids</taxon>
        <taxon>Brassicales</taxon>
        <taxon>Brassicaceae</taxon>
        <taxon>Brassiceae</taxon>
        <taxon>Brassica</taxon>
    </lineage>
</organism>
<name>A0A8X7RTR2_BRACI</name>
<dbReference type="EMBL" id="JAAMPC010000009">
    <property type="protein sequence ID" value="KAG2294086.1"/>
    <property type="molecule type" value="Genomic_DNA"/>
</dbReference>
<evidence type="ECO:0000313" key="3">
    <source>
        <dbReference type="Proteomes" id="UP000886595"/>
    </source>
</evidence>
<accession>A0A8X7RTR2</accession>